<gene>
    <name evidence="2" type="ORF">Slati_2411800</name>
</gene>
<dbReference type="AlphaFoldDB" id="A0AAW2WCB4"/>
<protein>
    <recommendedName>
        <fullName evidence="1">Tf2-1-like SH3-like domain-containing protein</fullName>
    </recommendedName>
</protein>
<name>A0AAW2WCB4_9LAMI</name>
<evidence type="ECO:0000259" key="1">
    <source>
        <dbReference type="Pfam" id="PF24626"/>
    </source>
</evidence>
<feature type="domain" description="Tf2-1-like SH3-like" evidence="1">
    <location>
        <begin position="11"/>
        <end position="72"/>
    </location>
</feature>
<reference evidence="2" key="1">
    <citation type="submission" date="2020-06" db="EMBL/GenBank/DDBJ databases">
        <authorList>
            <person name="Li T."/>
            <person name="Hu X."/>
            <person name="Zhang T."/>
            <person name="Song X."/>
            <person name="Zhang H."/>
            <person name="Dai N."/>
            <person name="Sheng W."/>
            <person name="Hou X."/>
            <person name="Wei L."/>
        </authorList>
    </citation>
    <scope>NUCLEOTIDE SEQUENCE</scope>
    <source>
        <strain evidence="2">KEN1</strain>
        <tissue evidence="2">Leaf</tissue>
    </source>
</reference>
<organism evidence="2">
    <name type="scientific">Sesamum latifolium</name>
    <dbReference type="NCBI Taxonomy" id="2727402"/>
    <lineage>
        <taxon>Eukaryota</taxon>
        <taxon>Viridiplantae</taxon>
        <taxon>Streptophyta</taxon>
        <taxon>Embryophyta</taxon>
        <taxon>Tracheophyta</taxon>
        <taxon>Spermatophyta</taxon>
        <taxon>Magnoliopsida</taxon>
        <taxon>eudicotyledons</taxon>
        <taxon>Gunneridae</taxon>
        <taxon>Pentapetalae</taxon>
        <taxon>asterids</taxon>
        <taxon>lamiids</taxon>
        <taxon>Lamiales</taxon>
        <taxon>Pedaliaceae</taxon>
        <taxon>Sesamum</taxon>
    </lineage>
</organism>
<proteinExistence type="predicted"/>
<accession>A0AAW2WCB4</accession>
<reference evidence="2" key="2">
    <citation type="journal article" date="2024" name="Plant">
        <title>Genomic evolution and insights into agronomic trait innovations of Sesamum species.</title>
        <authorList>
            <person name="Miao H."/>
            <person name="Wang L."/>
            <person name="Qu L."/>
            <person name="Liu H."/>
            <person name="Sun Y."/>
            <person name="Le M."/>
            <person name="Wang Q."/>
            <person name="Wei S."/>
            <person name="Zheng Y."/>
            <person name="Lin W."/>
            <person name="Duan Y."/>
            <person name="Cao H."/>
            <person name="Xiong S."/>
            <person name="Wang X."/>
            <person name="Wei L."/>
            <person name="Li C."/>
            <person name="Ma Q."/>
            <person name="Ju M."/>
            <person name="Zhao R."/>
            <person name="Li G."/>
            <person name="Mu C."/>
            <person name="Tian Q."/>
            <person name="Mei H."/>
            <person name="Zhang T."/>
            <person name="Gao T."/>
            <person name="Zhang H."/>
        </authorList>
    </citation>
    <scope>NUCLEOTIDE SEQUENCE</scope>
    <source>
        <strain evidence="2">KEN1</strain>
    </source>
</reference>
<comment type="caution">
    <text evidence="2">The sequence shown here is derived from an EMBL/GenBank/DDBJ whole genome shotgun (WGS) entry which is preliminary data.</text>
</comment>
<dbReference type="Pfam" id="PF24626">
    <property type="entry name" value="SH3_Tf2-1"/>
    <property type="match status" value="1"/>
</dbReference>
<evidence type="ECO:0000313" key="2">
    <source>
        <dbReference type="EMBL" id="KAL0439288.1"/>
    </source>
</evidence>
<sequence>MERKRIIFEPGDLVLLHLRKQRFPDKRKSKLIPKGDGPFRLLERINDNAYELDLPGEYGVSATFNISDLCPFYDADNEESMEIPFQEGEDDGNEEGIQLAKKIQDPLHNDLTIGSGSMTRERLNIMQEAIEVQSITVFANGIKSQLEAQHVCIIH</sequence>
<dbReference type="EMBL" id="JACGWN010000008">
    <property type="protein sequence ID" value="KAL0439288.1"/>
    <property type="molecule type" value="Genomic_DNA"/>
</dbReference>
<dbReference type="InterPro" id="IPR056924">
    <property type="entry name" value="SH3_Tf2-1"/>
</dbReference>